<dbReference type="GO" id="GO:0008146">
    <property type="term" value="F:sulfotransferase activity"/>
    <property type="evidence" value="ECO:0007669"/>
    <property type="project" value="InterPro"/>
</dbReference>
<proteinExistence type="inferred from homology"/>
<evidence type="ECO:0000256" key="1">
    <source>
        <dbReference type="ARBA" id="ARBA00004323"/>
    </source>
</evidence>
<dbReference type="PANTHER" id="PTHR12137">
    <property type="entry name" value="CARBOHYDRATE SULFOTRANSFERASE"/>
    <property type="match status" value="1"/>
</dbReference>
<keyword evidence="9" id="KW-0119">Carbohydrate metabolism</keyword>
<keyword evidence="4" id="KW-0812">Transmembrane</keyword>
<protein>
    <recommendedName>
        <fullName evidence="9">Carbohydrate sulfotransferase</fullName>
        <ecNumber evidence="9">2.8.2.-</ecNumber>
    </recommendedName>
</protein>
<keyword evidence="5" id="KW-1133">Transmembrane helix</keyword>
<keyword evidence="9" id="KW-0735">Signal-anchor</keyword>
<evidence type="ECO:0000313" key="11">
    <source>
        <dbReference type="EMBL" id="CAF0886155.1"/>
    </source>
</evidence>
<evidence type="ECO:0000256" key="6">
    <source>
        <dbReference type="ARBA" id="ARBA00023034"/>
    </source>
</evidence>
<dbReference type="EMBL" id="CAJNOO010000274">
    <property type="protein sequence ID" value="CAF0886155.1"/>
    <property type="molecule type" value="Genomic_DNA"/>
</dbReference>
<keyword evidence="6 9" id="KW-0333">Golgi apparatus</keyword>
<comment type="subcellular location">
    <subcellularLocation>
        <location evidence="1 9">Golgi apparatus membrane</location>
        <topology evidence="1 9">Single-pass type II membrane protein</topology>
    </subcellularLocation>
</comment>
<feature type="compositionally biased region" description="Polar residues" evidence="10">
    <location>
        <begin position="356"/>
        <end position="371"/>
    </location>
</feature>
<dbReference type="AlphaFoldDB" id="A0A813YLW4"/>
<dbReference type="GO" id="GO:0000139">
    <property type="term" value="C:Golgi membrane"/>
    <property type="evidence" value="ECO:0007669"/>
    <property type="project" value="UniProtKB-SubCell"/>
</dbReference>
<keyword evidence="8 9" id="KW-0325">Glycoprotein</keyword>
<comment type="caution">
    <text evidence="11">The sequence shown here is derived from an EMBL/GenBank/DDBJ whole genome shotgun (WGS) entry which is preliminary data.</text>
</comment>
<gene>
    <name evidence="11" type="ORF">RFH988_LOCUS8235</name>
</gene>
<dbReference type="InterPro" id="IPR005331">
    <property type="entry name" value="Sulfotransferase"/>
</dbReference>
<keyword evidence="7" id="KW-0472">Membrane</keyword>
<evidence type="ECO:0000256" key="2">
    <source>
        <dbReference type="ARBA" id="ARBA00006339"/>
    </source>
</evidence>
<organism evidence="11 12">
    <name type="scientific">Rotaria sordida</name>
    <dbReference type="NCBI Taxonomy" id="392033"/>
    <lineage>
        <taxon>Eukaryota</taxon>
        <taxon>Metazoa</taxon>
        <taxon>Spiralia</taxon>
        <taxon>Gnathifera</taxon>
        <taxon>Rotifera</taxon>
        <taxon>Eurotatoria</taxon>
        <taxon>Bdelloidea</taxon>
        <taxon>Philodinida</taxon>
        <taxon>Philodinidae</taxon>
        <taxon>Rotaria</taxon>
    </lineage>
</organism>
<keyword evidence="3 9" id="KW-0808">Transferase</keyword>
<feature type="region of interest" description="Disordered" evidence="10">
    <location>
        <begin position="351"/>
        <end position="377"/>
    </location>
</feature>
<comment type="similarity">
    <text evidence="2 9">Belongs to the sulfotransferase 2 family.</text>
</comment>
<evidence type="ECO:0000256" key="4">
    <source>
        <dbReference type="ARBA" id="ARBA00022692"/>
    </source>
</evidence>
<reference evidence="11" key="1">
    <citation type="submission" date="2021-02" db="EMBL/GenBank/DDBJ databases">
        <authorList>
            <person name="Nowell W R."/>
        </authorList>
    </citation>
    <scope>NUCLEOTIDE SEQUENCE</scope>
</reference>
<dbReference type="InterPro" id="IPR018011">
    <property type="entry name" value="Carb_sulfotrans_8-10"/>
</dbReference>
<evidence type="ECO:0000256" key="5">
    <source>
        <dbReference type="ARBA" id="ARBA00022989"/>
    </source>
</evidence>
<accession>A0A813YLW4</accession>
<dbReference type="PANTHER" id="PTHR12137:SF54">
    <property type="entry name" value="CARBOHYDRATE SULFOTRANSFERASE"/>
    <property type="match status" value="1"/>
</dbReference>
<dbReference type="Proteomes" id="UP000663882">
    <property type="component" value="Unassembled WGS sequence"/>
</dbReference>
<evidence type="ECO:0000256" key="7">
    <source>
        <dbReference type="ARBA" id="ARBA00023136"/>
    </source>
</evidence>
<dbReference type="Pfam" id="PF03567">
    <property type="entry name" value="Sulfotransfer_2"/>
    <property type="match status" value="1"/>
</dbReference>
<sequence>MTSVNMYLLNKDYRFRHPVQSTVARTTRVLSILLSIVAKSESHDKFKVTSTSVPYLAALVSVVEEVRTQCPIKHRSIIISSTTNSNSTTILPFHYSSISTVHPLSYLSHNCYGARLLTVPSHVRHWHSFDIEHAVPRILTKPTSTLVQLQQVKQVVPTIAVTQQTSSETQQTSQISNTSTQALSLTVLATLVRNTSDENEMRIIYEYLSESNIVFPKGDLVRIRGTACSISNEMRIIYEYLSESNIVFPKVFPVIHNLLDAKINSVLSLSHDESILASVQSIIYQMIACSSGNDVSQQQQLSYLQSCGFGGLWRFAGPFTVSRQNPDNVQLFVNCLEAMFETFLPSLDEHKDGSENGVNSGNGLTRNNSTRHASLHHHRTFRHHPHYYSVSSAAACLNANLSSSMSKSIHLLTDRESQFFDLNDLNRLSQSQSQNGNFSRSPERRFYRIHKRIPNTVKESCQQIVTKFEHFIRYVMSNSLQDDVHWLPYSKLCHVCAFKYNFIEKYETMKEDIQ</sequence>
<name>A0A813YLW4_9BILA</name>
<evidence type="ECO:0000256" key="10">
    <source>
        <dbReference type="SAM" id="MobiDB-lite"/>
    </source>
</evidence>
<evidence type="ECO:0000256" key="3">
    <source>
        <dbReference type="ARBA" id="ARBA00022679"/>
    </source>
</evidence>
<dbReference type="EC" id="2.8.2.-" evidence="9"/>
<dbReference type="GO" id="GO:0016051">
    <property type="term" value="P:carbohydrate biosynthetic process"/>
    <property type="evidence" value="ECO:0007669"/>
    <property type="project" value="InterPro"/>
</dbReference>
<evidence type="ECO:0000256" key="8">
    <source>
        <dbReference type="ARBA" id="ARBA00023180"/>
    </source>
</evidence>
<evidence type="ECO:0000256" key="9">
    <source>
        <dbReference type="RuleBase" id="RU364020"/>
    </source>
</evidence>
<dbReference type="OrthoDB" id="28245at2759"/>
<evidence type="ECO:0000313" key="12">
    <source>
        <dbReference type="Proteomes" id="UP000663882"/>
    </source>
</evidence>